<dbReference type="Proteomes" id="UP001599542">
    <property type="component" value="Unassembled WGS sequence"/>
</dbReference>
<accession>A0ABW6GQK8</accession>
<keyword evidence="3" id="KW-1185">Reference proteome</keyword>
<feature type="region of interest" description="Disordered" evidence="1">
    <location>
        <begin position="45"/>
        <end position="66"/>
    </location>
</feature>
<dbReference type="EC" id="2.-.-.-" evidence="2"/>
<comment type="caution">
    <text evidence="2">The sequence shown here is derived from an EMBL/GenBank/DDBJ whole genome shotgun (WGS) entry which is preliminary data.</text>
</comment>
<dbReference type="GO" id="GO:0016740">
    <property type="term" value="F:transferase activity"/>
    <property type="evidence" value="ECO:0007669"/>
    <property type="project" value="UniProtKB-KW"/>
</dbReference>
<dbReference type="RefSeq" id="WP_380329125.1">
    <property type="nucleotide sequence ID" value="NZ_JBHYPW010000054.1"/>
</dbReference>
<organism evidence="2 3">
    <name type="scientific">Kitasatospora phosalacinea</name>
    <dbReference type="NCBI Taxonomy" id="2065"/>
    <lineage>
        <taxon>Bacteria</taxon>
        <taxon>Bacillati</taxon>
        <taxon>Actinomycetota</taxon>
        <taxon>Actinomycetes</taxon>
        <taxon>Kitasatosporales</taxon>
        <taxon>Streptomycetaceae</taxon>
        <taxon>Kitasatospora</taxon>
    </lineage>
</organism>
<proteinExistence type="predicted"/>
<reference evidence="2 3" key="1">
    <citation type="submission" date="2024-09" db="EMBL/GenBank/DDBJ databases">
        <title>The Natural Products Discovery Center: Release of the First 8490 Sequenced Strains for Exploring Actinobacteria Biosynthetic Diversity.</title>
        <authorList>
            <person name="Kalkreuter E."/>
            <person name="Kautsar S.A."/>
            <person name="Yang D."/>
            <person name="Bader C.D."/>
            <person name="Teijaro C.N."/>
            <person name="Fluegel L."/>
            <person name="Davis C.M."/>
            <person name="Simpson J.R."/>
            <person name="Lauterbach L."/>
            <person name="Steele A.D."/>
            <person name="Gui C."/>
            <person name="Meng S."/>
            <person name="Li G."/>
            <person name="Viehrig K."/>
            <person name="Ye F."/>
            <person name="Su P."/>
            <person name="Kiefer A.F."/>
            <person name="Nichols A."/>
            <person name="Cepeda A.J."/>
            <person name="Yan W."/>
            <person name="Fan B."/>
            <person name="Jiang Y."/>
            <person name="Adhikari A."/>
            <person name="Zheng C.-J."/>
            <person name="Schuster L."/>
            <person name="Cowan T.M."/>
            <person name="Smanski M.J."/>
            <person name="Chevrette M.G."/>
            <person name="De Carvalho L.P.S."/>
            <person name="Shen B."/>
        </authorList>
    </citation>
    <scope>NUCLEOTIDE SEQUENCE [LARGE SCALE GENOMIC DNA]</scope>
    <source>
        <strain evidence="2 3">NPDC058753</strain>
    </source>
</reference>
<protein>
    <submittedName>
        <fullName evidence="2">L,D-transpeptidase</fullName>
        <ecNumber evidence="2">2.-.-.-</ecNumber>
    </submittedName>
</protein>
<name>A0ABW6GQK8_9ACTN</name>
<dbReference type="CDD" id="cd16913">
    <property type="entry name" value="YkuD_like"/>
    <property type="match status" value="1"/>
</dbReference>
<dbReference type="EMBL" id="JBHYPX010000053">
    <property type="protein sequence ID" value="MFE1355035.1"/>
    <property type="molecule type" value="Genomic_DNA"/>
</dbReference>
<keyword evidence="2" id="KW-0808">Transferase</keyword>
<dbReference type="InterPro" id="IPR005490">
    <property type="entry name" value="LD_TPept_cat_dom"/>
</dbReference>
<evidence type="ECO:0000313" key="2">
    <source>
        <dbReference type="EMBL" id="MFE1355035.1"/>
    </source>
</evidence>
<sequence length="189" mass="18927">MAKLGPGAVVGGLTLGALAVVGLLAFQANGAASRAVAAVPSASSAAPSASASESGRPTAPPLPAESGSGLRVVYSLEQQQVWLVDPKKPNPVVASFKVVPGNTLPAVGTYSVASRTAAGTGTDGRQIEHVVRFAQQSGTVFGFSALVDEKAPAPSLDPKTKTGGVRATRADGQLLWDFAPNGTRVVVVA</sequence>
<evidence type="ECO:0000256" key="1">
    <source>
        <dbReference type="SAM" id="MobiDB-lite"/>
    </source>
</evidence>
<evidence type="ECO:0000313" key="3">
    <source>
        <dbReference type="Proteomes" id="UP001599542"/>
    </source>
</evidence>
<gene>
    <name evidence="2" type="ORF">ACFW6T_23900</name>
</gene>